<dbReference type="RefSeq" id="WP_249736185.1">
    <property type="nucleotide sequence ID" value="NZ_JAKNCJ010000001.1"/>
</dbReference>
<evidence type="ECO:0000259" key="1">
    <source>
        <dbReference type="Pfam" id="PF24551"/>
    </source>
</evidence>
<accession>A0ABT0QWJ0</accession>
<dbReference type="Pfam" id="PF24551">
    <property type="entry name" value="SH3_Rv0428c"/>
    <property type="match status" value="1"/>
</dbReference>
<dbReference type="EMBL" id="JAKNCJ010000001">
    <property type="protein sequence ID" value="MCL6422022.1"/>
    <property type="molecule type" value="Genomic_DNA"/>
</dbReference>
<sequence length="87" mass="9305">MSEPGSAARTRPGWAPFLTPGTRVVLRYRIDRAASPHGEGLTDALGTISAADPTHVHVMTKRGESAVPRELVIAAKQVPPPPQRKDT</sequence>
<evidence type="ECO:0000313" key="2">
    <source>
        <dbReference type="EMBL" id="MCL6422022.1"/>
    </source>
</evidence>
<gene>
    <name evidence="2" type="ORF">Bequi_01235</name>
</gene>
<proteinExistence type="predicted"/>
<comment type="caution">
    <text evidence="2">The sequence shown here is derived from an EMBL/GenBank/DDBJ whole genome shotgun (WGS) entry which is preliminary data.</text>
</comment>
<reference evidence="2" key="1">
    <citation type="submission" date="2022-02" db="EMBL/GenBank/DDBJ databases">
        <authorList>
            <person name="Lee M."/>
            <person name="Kim S.-J."/>
            <person name="Jung M.-Y."/>
        </authorList>
    </citation>
    <scope>NUCLEOTIDE SEQUENCE</scope>
    <source>
        <strain evidence="2">JHP9</strain>
    </source>
</reference>
<dbReference type="InterPro" id="IPR056934">
    <property type="entry name" value="SH3_Rv0428c"/>
</dbReference>
<organism evidence="2 3">
    <name type="scientific">Brachybacterium equifaecis</name>
    <dbReference type="NCBI Taxonomy" id="2910770"/>
    <lineage>
        <taxon>Bacteria</taxon>
        <taxon>Bacillati</taxon>
        <taxon>Actinomycetota</taxon>
        <taxon>Actinomycetes</taxon>
        <taxon>Micrococcales</taxon>
        <taxon>Dermabacteraceae</taxon>
        <taxon>Brachybacterium</taxon>
    </lineage>
</organism>
<evidence type="ECO:0000313" key="3">
    <source>
        <dbReference type="Proteomes" id="UP001203761"/>
    </source>
</evidence>
<dbReference type="Proteomes" id="UP001203761">
    <property type="component" value="Unassembled WGS sequence"/>
</dbReference>
<feature type="domain" description="Histone acetyltransferase Rv0428c-like SH3" evidence="1">
    <location>
        <begin position="19"/>
        <end position="76"/>
    </location>
</feature>
<keyword evidence="3" id="KW-1185">Reference proteome</keyword>
<name>A0ABT0QWJ0_9MICO</name>
<protein>
    <submittedName>
        <fullName evidence="2">Acetyltransferase</fullName>
    </submittedName>
</protein>